<accession>A0A3M7SL48</accession>
<evidence type="ECO:0000313" key="2">
    <source>
        <dbReference type="Proteomes" id="UP000276133"/>
    </source>
</evidence>
<gene>
    <name evidence="1" type="ORF">BpHYR1_045061</name>
</gene>
<name>A0A3M7SL48_BRAPC</name>
<comment type="caution">
    <text evidence="1">The sequence shown here is derived from an EMBL/GenBank/DDBJ whole genome shotgun (WGS) entry which is preliminary data.</text>
</comment>
<proteinExistence type="predicted"/>
<reference evidence="1 2" key="1">
    <citation type="journal article" date="2018" name="Sci. Rep.">
        <title>Genomic signatures of local adaptation to the degree of environmental predictability in rotifers.</title>
        <authorList>
            <person name="Franch-Gras L."/>
            <person name="Hahn C."/>
            <person name="Garcia-Roger E.M."/>
            <person name="Carmona M.J."/>
            <person name="Serra M."/>
            <person name="Gomez A."/>
        </authorList>
    </citation>
    <scope>NUCLEOTIDE SEQUENCE [LARGE SCALE GENOMIC DNA]</scope>
    <source>
        <strain evidence="1">HYR1</strain>
    </source>
</reference>
<dbReference type="EMBL" id="REGN01001180">
    <property type="protein sequence ID" value="RNA36466.1"/>
    <property type="molecule type" value="Genomic_DNA"/>
</dbReference>
<dbReference type="Proteomes" id="UP000276133">
    <property type="component" value="Unassembled WGS sequence"/>
</dbReference>
<protein>
    <submittedName>
        <fullName evidence="1">Uncharacterized protein</fullName>
    </submittedName>
</protein>
<organism evidence="1 2">
    <name type="scientific">Brachionus plicatilis</name>
    <name type="common">Marine rotifer</name>
    <name type="synonym">Brachionus muelleri</name>
    <dbReference type="NCBI Taxonomy" id="10195"/>
    <lineage>
        <taxon>Eukaryota</taxon>
        <taxon>Metazoa</taxon>
        <taxon>Spiralia</taxon>
        <taxon>Gnathifera</taxon>
        <taxon>Rotifera</taxon>
        <taxon>Eurotatoria</taxon>
        <taxon>Monogononta</taxon>
        <taxon>Pseudotrocha</taxon>
        <taxon>Ploima</taxon>
        <taxon>Brachionidae</taxon>
        <taxon>Brachionus</taxon>
    </lineage>
</organism>
<dbReference type="AlphaFoldDB" id="A0A3M7SL48"/>
<sequence>MLDTSVSRVSTELLANLDNEIVCKKVELLFIINEAMDFLDPSLALLIRFFHFCHSAFWGQPHRKIVQRLGQLIVLNGFECHTLEIDSELNMILNTYITINSETNTSLELFDIISSFWFSEYNYPTAEANSKYIFCRNKDSTAFRKTHKNSLKIN</sequence>
<keyword evidence="2" id="KW-1185">Reference proteome</keyword>
<evidence type="ECO:0000313" key="1">
    <source>
        <dbReference type="EMBL" id="RNA36466.1"/>
    </source>
</evidence>